<proteinExistence type="predicted"/>
<keyword evidence="2" id="KW-1185">Reference proteome</keyword>
<comment type="caution">
    <text evidence="1">The sequence shown here is derived from an EMBL/GenBank/DDBJ whole genome shotgun (WGS) entry which is preliminary data.</text>
</comment>
<protein>
    <recommendedName>
        <fullName evidence="3">Lipoprotein</fullName>
    </recommendedName>
</protein>
<sequence length="125" mass="14357">MGRISLIFFLLVFIFDFSCAYHPEVKPVPGAERIKVYEVTDPAEKILFKMEKQYGCRMLLKDIITPPSIKKGIYENHVDEEIEIIGRNKAVKTGGNVLILEMFRKIPEVQLNVKYTGKIIVLKCP</sequence>
<dbReference type="RefSeq" id="WP_200674289.1">
    <property type="nucleotide sequence ID" value="NZ_JAACYA010000002.1"/>
</dbReference>
<gene>
    <name evidence="1" type="ORF">GWK41_07365</name>
</gene>
<dbReference type="EMBL" id="JAACYA010000002">
    <property type="protein sequence ID" value="MBK3332884.1"/>
    <property type="molecule type" value="Genomic_DNA"/>
</dbReference>
<evidence type="ECO:0000313" key="2">
    <source>
        <dbReference type="Proteomes" id="UP000772812"/>
    </source>
</evidence>
<evidence type="ECO:0008006" key="3">
    <source>
        <dbReference type="Google" id="ProtNLM"/>
    </source>
</evidence>
<evidence type="ECO:0000313" key="1">
    <source>
        <dbReference type="EMBL" id="MBK3332884.1"/>
    </source>
</evidence>
<name>A0ABS1GIX2_9AQUI</name>
<accession>A0ABS1GIX2</accession>
<dbReference type="Proteomes" id="UP000772812">
    <property type="component" value="Unassembled WGS sequence"/>
</dbReference>
<reference evidence="1 2" key="1">
    <citation type="journal article" date="2021" name="Syst. Appl. Microbiol.">
        <title>Persephonella atlantica sp. nov.: How to adapt to physico-chemical gradients in high temperature hydrothermal habitats.</title>
        <authorList>
            <person name="Francois D.X."/>
            <person name="Godfroy A."/>
            <person name="Mathien C."/>
            <person name="Aube J."/>
            <person name="Cathalot C."/>
            <person name="Lesongeur F."/>
            <person name="L'Haridon S."/>
            <person name="Philippon X."/>
            <person name="Roussel E.G."/>
        </authorList>
    </citation>
    <scope>NUCLEOTIDE SEQUENCE [LARGE SCALE GENOMIC DNA]</scope>
    <source>
        <strain evidence="1 2">MO1340</strain>
    </source>
</reference>
<organism evidence="1 2">
    <name type="scientific">Persephonella atlantica</name>
    <dbReference type="NCBI Taxonomy" id="2699429"/>
    <lineage>
        <taxon>Bacteria</taxon>
        <taxon>Pseudomonadati</taxon>
        <taxon>Aquificota</taxon>
        <taxon>Aquificia</taxon>
        <taxon>Aquificales</taxon>
        <taxon>Hydrogenothermaceae</taxon>
        <taxon>Persephonella</taxon>
    </lineage>
</organism>